<dbReference type="Proteomes" id="UP000187251">
    <property type="component" value="Unassembled WGS sequence"/>
</dbReference>
<reference evidence="2 3" key="1">
    <citation type="submission" date="2016-09" db="EMBL/GenBank/DDBJ databases">
        <title>Phylogenomics of Achromobacter.</title>
        <authorList>
            <person name="Jeukens J."/>
            <person name="Freschi L."/>
            <person name="Vincent A.T."/>
            <person name="Emond-Rheault J.-G."/>
            <person name="Kukavica-Ibrulj I."/>
            <person name="Charette S.J."/>
            <person name="Levesque R.C."/>
        </authorList>
    </citation>
    <scope>NUCLEOTIDE SEQUENCE [LARGE SCALE GENOMIC DNA]</scope>
    <source>
        <strain evidence="2 3">AUS488</strain>
    </source>
</reference>
<sequence>MACSPSPTRREGRGMMDWESRLNDTLAQAGELAAGGGAGLNTYLLVDLRGHAELAGPIRASTDLSFGSIWVGTELAIYEDIAPLLIEVDDLSRFELWRGPLEPRTSELLRLLKRLHQAEGGAYALTHLVSPLPLAELMAHFAYHGEYGLPDGREYYLHLYDSRILDRAFQVWTPSERARFLAPFNLLRYPRRDGTMARWTGPGQRPAADAPRQQPFTLAQHQALLDLDYPDKLAVQIRRIYLGVLGGELRQDELVARVAEQMARARAYGIESERDMLDYVAWGITISPRFDEHEAIAPALRDFQGEGLSHALAHVPDAVWDALLRAEQEREAEQGVLHA</sequence>
<name>A0A1R1JML7_ALCXX</name>
<comment type="caution">
    <text evidence="2">The sequence shown here is derived from an EMBL/GenBank/DDBJ whole genome shotgun (WGS) entry which is preliminary data.</text>
</comment>
<evidence type="ECO:0000313" key="3">
    <source>
        <dbReference type="Proteomes" id="UP000187251"/>
    </source>
</evidence>
<protein>
    <recommendedName>
        <fullName evidence="1">DUF4123 domain-containing protein</fullName>
    </recommendedName>
</protein>
<accession>A0A1R1JML7</accession>
<evidence type="ECO:0000259" key="1">
    <source>
        <dbReference type="Pfam" id="PF13503"/>
    </source>
</evidence>
<dbReference type="Pfam" id="PF13503">
    <property type="entry name" value="DUF4123"/>
    <property type="match status" value="1"/>
</dbReference>
<dbReference type="AlphaFoldDB" id="A0A1R1JML7"/>
<dbReference type="OrthoDB" id="9007575at2"/>
<gene>
    <name evidence="2" type="ORF">BIZ92_32530</name>
</gene>
<dbReference type="EMBL" id="MJMN01000042">
    <property type="protein sequence ID" value="OMG79478.1"/>
    <property type="molecule type" value="Genomic_DNA"/>
</dbReference>
<evidence type="ECO:0000313" key="2">
    <source>
        <dbReference type="EMBL" id="OMG79478.1"/>
    </source>
</evidence>
<feature type="domain" description="DUF4123" evidence="1">
    <location>
        <begin position="43"/>
        <end position="178"/>
    </location>
</feature>
<proteinExistence type="predicted"/>
<dbReference type="InterPro" id="IPR025391">
    <property type="entry name" value="DUF4123"/>
</dbReference>
<organism evidence="2 3">
    <name type="scientific">Alcaligenes xylosoxydans xylosoxydans</name>
    <name type="common">Achromobacter xylosoxidans</name>
    <dbReference type="NCBI Taxonomy" id="85698"/>
    <lineage>
        <taxon>Bacteria</taxon>
        <taxon>Pseudomonadati</taxon>
        <taxon>Pseudomonadota</taxon>
        <taxon>Betaproteobacteria</taxon>
        <taxon>Burkholderiales</taxon>
        <taxon>Alcaligenaceae</taxon>
        <taxon>Achromobacter</taxon>
    </lineage>
</organism>